<protein>
    <submittedName>
        <fullName evidence="2">Uncharacterized protein</fullName>
    </submittedName>
</protein>
<evidence type="ECO:0000313" key="2">
    <source>
        <dbReference type="EMBL" id="MFD1142065.1"/>
    </source>
</evidence>
<name>A0ABW3QAZ8_9BACT</name>
<evidence type="ECO:0000256" key="1">
    <source>
        <dbReference type="SAM" id="Coils"/>
    </source>
</evidence>
<keyword evidence="3" id="KW-1185">Reference proteome</keyword>
<keyword evidence="1" id="KW-0175">Coiled coil</keyword>
<gene>
    <name evidence="2" type="ORF">ACFQ4C_13145</name>
</gene>
<dbReference type="EMBL" id="JBHTLP010000008">
    <property type="protein sequence ID" value="MFD1142065.1"/>
    <property type="molecule type" value="Genomic_DNA"/>
</dbReference>
<proteinExistence type="predicted"/>
<accession>A0ABW3QAZ8</accession>
<evidence type="ECO:0000313" key="3">
    <source>
        <dbReference type="Proteomes" id="UP001597116"/>
    </source>
</evidence>
<organism evidence="2 3">
    <name type="scientific">Larkinella insperata</name>
    <dbReference type="NCBI Taxonomy" id="332158"/>
    <lineage>
        <taxon>Bacteria</taxon>
        <taxon>Pseudomonadati</taxon>
        <taxon>Bacteroidota</taxon>
        <taxon>Cytophagia</taxon>
        <taxon>Cytophagales</taxon>
        <taxon>Spirosomataceae</taxon>
        <taxon>Larkinella</taxon>
    </lineage>
</organism>
<sequence length="107" mass="12078">MEQAGKNQSKPLSKQASSQGSYLICKRSQELLAKVAEIAQRQRDISQRLAQLEARLNAIEHDLEDCRIPINTCIDFIPFKTPPANAKWAILYVYANSFKDGYYLSAS</sequence>
<dbReference type="RefSeq" id="WP_265992566.1">
    <property type="nucleotide sequence ID" value="NZ_CP110973.1"/>
</dbReference>
<dbReference type="Proteomes" id="UP001597116">
    <property type="component" value="Unassembled WGS sequence"/>
</dbReference>
<feature type="coiled-coil region" evidence="1">
    <location>
        <begin position="35"/>
        <end position="62"/>
    </location>
</feature>
<reference evidence="3" key="1">
    <citation type="journal article" date="2019" name="Int. J. Syst. Evol. Microbiol.">
        <title>The Global Catalogue of Microorganisms (GCM) 10K type strain sequencing project: providing services to taxonomists for standard genome sequencing and annotation.</title>
        <authorList>
            <consortium name="The Broad Institute Genomics Platform"/>
            <consortium name="The Broad Institute Genome Sequencing Center for Infectious Disease"/>
            <person name="Wu L."/>
            <person name="Ma J."/>
        </authorList>
    </citation>
    <scope>NUCLEOTIDE SEQUENCE [LARGE SCALE GENOMIC DNA]</scope>
    <source>
        <strain evidence="3">CCUG 55608</strain>
    </source>
</reference>
<comment type="caution">
    <text evidence="2">The sequence shown here is derived from an EMBL/GenBank/DDBJ whole genome shotgun (WGS) entry which is preliminary data.</text>
</comment>